<evidence type="ECO:0000259" key="2">
    <source>
        <dbReference type="Pfam" id="PF18962"/>
    </source>
</evidence>
<name>A0ABW2LZQ2_9FLAO</name>
<accession>A0ABW2LZQ2</accession>
<gene>
    <name evidence="3" type="ORF">ACFQO9_07765</name>
</gene>
<feature type="domain" description="Secretion system C-terminal sorting" evidence="2">
    <location>
        <begin position="502"/>
        <end position="568"/>
    </location>
</feature>
<dbReference type="Proteomes" id="UP001596550">
    <property type="component" value="Unassembled WGS sequence"/>
</dbReference>
<dbReference type="NCBIfam" id="TIGR04183">
    <property type="entry name" value="Por_Secre_tail"/>
    <property type="match status" value="1"/>
</dbReference>
<proteinExistence type="predicted"/>
<evidence type="ECO:0000256" key="1">
    <source>
        <dbReference type="ARBA" id="ARBA00022729"/>
    </source>
</evidence>
<protein>
    <submittedName>
        <fullName evidence="3">T9SS type A sorting domain-containing protein</fullName>
    </submittedName>
</protein>
<comment type="caution">
    <text evidence="3">The sequence shown here is derived from an EMBL/GenBank/DDBJ whole genome shotgun (WGS) entry which is preliminary data.</text>
</comment>
<sequence length="569" mass="63416">MQTKNFFLTFIFCLGFINIFSQRENDNWYFGTHAAVNFSTTTPTVLNNSQINSFEACGTVSDSNNGNLLFYCTSSTIFNRQHQIMENGSGLLGGQSSQQLTIVKNPSNSNQYFVFTTPEIVAPNSTPGIIRYSIVDMSLGNISNGSPLGAVLQNFKNIPVLDNLGNTFSTEAITAVAGSTPNEYWVLIPNQNKLYSYKINSQGLSNGNPVISNLNYQSDLTRETWFSIKASSRLNNSSFTNYICISNWLTQGVGVTKLNKVLSFNSVSGSITNNFSLDVNSYQTYLPEFNQDGSVLFLGYKDIFAVDLLNSTNSSINVMQIYNDNSSFAHVNGLQRNKYGDIYISRYDSNFLGKINNPNVYGSNMSVNLNDIYLGSNKYATHSLPQLVPFYQEVSHYYPCIDSLTLTSEPNLNFYYEIGKKITTKDKYLLSSKHNIIMHSGEIVNLLPGTDMQLGTNYHAFIAPCRKESISSKNLISNNSQQNMVLNLDIEERKSLNKQVDIHPNPASTFINIDSGNEKINSWELFDISGRSVLKGNSLQVNVQGLPKASYLLNINVNNKTTTKKVIVK</sequence>
<evidence type="ECO:0000313" key="3">
    <source>
        <dbReference type="EMBL" id="MFC7346605.1"/>
    </source>
</evidence>
<organism evidence="3 4">
    <name type="scientific">Chryseobacterium zhengzhouense</name>
    <dbReference type="NCBI Taxonomy" id="1636086"/>
    <lineage>
        <taxon>Bacteria</taxon>
        <taxon>Pseudomonadati</taxon>
        <taxon>Bacteroidota</taxon>
        <taxon>Flavobacteriia</taxon>
        <taxon>Flavobacteriales</taxon>
        <taxon>Weeksellaceae</taxon>
        <taxon>Chryseobacterium group</taxon>
        <taxon>Chryseobacterium</taxon>
    </lineage>
</organism>
<dbReference type="RefSeq" id="WP_378176328.1">
    <property type="nucleotide sequence ID" value="NZ_JBHTCR010000003.1"/>
</dbReference>
<dbReference type="InterPro" id="IPR026444">
    <property type="entry name" value="Secre_tail"/>
</dbReference>
<dbReference type="Pfam" id="PF18962">
    <property type="entry name" value="Por_Secre_tail"/>
    <property type="match status" value="1"/>
</dbReference>
<dbReference type="EMBL" id="JBHTCR010000003">
    <property type="protein sequence ID" value="MFC7346605.1"/>
    <property type="molecule type" value="Genomic_DNA"/>
</dbReference>
<keyword evidence="4" id="KW-1185">Reference proteome</keyword>
<keyword evidence="1" id="KW-0732">Signal</keyword>
<reference evidence="4" key="1">
    <citation type="journal article" date="2019" name="Int. J. Syst. Evol. Microbiol.">
        <title>The Global Catalogue of Microorganisms (GCM) 10K type strain sequencing project: providing services to taxonomists for standard genome sequencing and annotation.</title>
        <authorList>
            <consortium name="The Broad Institute Genomics Platform"/>
            <consortium name="The Broad Institute Genome Sequencing Center for Infectious Disease"/>
            <person name="Wu L."/>
            <person name="Ma J."/>
        </authorList>
    </citation>
    <scope>NUCLEOTIDE SEQUENCE [LARGE SCALE GENOMIC DNA]</scope>
    <source>
        <strain evidence="4">CCUG 54781</strain>
    </source>
</reference>
<evidence type="ECO:0000313" key="4">
    <source>
        <dbReference type="Proteomes" id="UP001596550"/>
    </source>
</evidence>